<feature type="compositionally biased region" description="Low complexity" evidence="1">
    <location>
        <begin position="420"/>
        <end position="429"/>
    </location>
</feature>
<feature type="region of interest" description="Disordered" evidence="1">
    <location>
        <begin position="1"/>
        <end position="27"/>
    </location>
</feature>
<feature type="region of interest" description="Disordered" evidence="1">
    <location>
        <begin position="83"/>
        <end position="113"/>
    </location>
</feature>
<reference evidence="2" key="1">
    <citation type="submission" date="2016-03" db="EMBL/GenBank/DDBJ databases">
        <title>Draft genome sequence of Rosellinia necatrix.</title>
        <authorList>
            <person name="Kanematsu S."/>
        </authorList>
    </citation>
    <scope>NUCLEOTIDE SEQUENCE [LARGE SCALE GENOMIC DNA]</scope>
    <source>
        <strain evidence="2">W97</strain>
    </source>
</reference>
<dbReference type="EMBL" id="DF977505">
    <property type="protein sequence ID" value="GAP91345.1"/>
    <property type="molecule type" value="Genomic_DNA"/>
</dbReference>
<keyword evidence="3" id="KW-1185">Reference proteome</keyword>
<gene>
    <name evidence="2" type="ORF">SAMD00023353_6000240</name>
</gene>
<organism evidence="2">
    <name type="scientific">Rosellinia necatrix</name>
    <name type="common">White root-rot fungus</name>
    <dbReference type="NCBI Taxonomy" id="77044"/>
    <lineage>
        <taxon>Eukaryota</taxon>
        <taxon>Fungi</taxon>
        <taxon>Dikarya</taxon>
        <taxon>Ascomycota</taxon>
        <taxon>Pezizomycotina</taxon>
        <taxon>Sordariomycetes</taxon>
        <taxon>Xylariomycetidae</taxon>
        <taxon>Xylariales</taxon>
        <taxon>Xylariaceae</taxon>
        <taxon>Rosellinia</taxon>
    </lineage>
</organism>
<feature type="compositionally biased region" description="Basic residues" evidence="1">
    <location>
        <begin position="218"/>
        <end position="240"/>
    </location>
</feature>
<feature type="compositionally biased region" description="Basic and acidic residues" evidence="1">
    <location>
        <begin position="104"/>
        <end position="113"/>
    </location>
</feature>
<name>A0A1W2TS56_ROSNE</name>
<evidence type="ECO:0000256" key="1">
    <source>
        <dbReference type="SAM" id="MobiDB-lite"/>
    </source>
</evidence>
<feature type="compositionally biased region" description="Basic and acidic residues" evidence="1">
    <location>
        <begin position="326"/>
        <end position="346"/>
    </location>
</feature>
<dbReference type="Proteomes" id="UP000054516">
    <property type="component" value="Unassembled WGS sequence"/>
</dbReference>
<dbReference type="OrthoDB" id="275715at2759"/>
<protein>
    <submittedName>
        <fullName evidence="2">Putative lyr family protein</fullName>
    </submittedName>
</protein>
<feature type="compositionally biased region" description="Acidic residues" evidence="1">
    <location>
        <begin position="283"/>
        <end position="317"/>
    </location>
</feature>
<dbReference type="OMA" id="PMPRDSQ"/>
<feature type="region of interest" description="Disordered" evidence="1">
    <location>
        <begin position="632"/>
        <end position="671"/>
    </location>
</feature>
<feature type="compositionally biased region" description="Polar residues" evidence="1">
    <location>
        <begin position="1"/>
        <end position="12"/>
    </location>
</feature>
<sequence>MAPNFRQNTQTRRGNRSGYVEHDDFEGLPVRQWRQDWVNVTPPPPPDPTRKNDVWAIELPHGMPKDSQLLPNHTQELLRAARSGRLYKRPAPTEEEEAEIDPAIAEKAEKKEEDLSTKGFQIKIWKQVARSAEGPTISYLAKRRKGTVTLSSDLPAGGAAPGPTVTKATVRRIDAAGNPYTQEVTLNDGQPVDGEIISTTVVAAPAPNISGDVTITPVRRRPPPPKRKPKGPGRGRKKKLPLPLSAHATAPHPAAVGLAPGVQADGTQGSKPGDNVPKHNEQNDIEMADDDDGDDGDDGEDDGDEGDDDDEDGDGVDGETGFTPRAESEAKSDQMEITRSHNHGGETTENTRPPPSQESHPASANLSPPLPPLTHIEGSPLKQVVSAQSPIHVDPPSPGGAQKPPTAPGDAEQIPHTTEPASVPAPIAPVVPVLNPTTLNESLEATAAPAAGADVGTDLDVDMQDVAPTFAEISTEETMTFVTANNSVALPGEQEEPSAQPVEPTHQSPTALPADEAVQDEMANVEPPLEIAGVTEAAEVAGVKPSLEIAGLEGVAIAQVDDVGGSGNVVEANSPVGLANPDLTDTLVEPLAFEATDSLSIDEKLAPAPASTEPQGEQPVLRVQEEIAANSPDLFSDLEAALNQHGHSGSEPIPDTSEAVAPKLEPTSLSE</sequence>
<evidence type="ECO:0000313" key="2">
    <source>
        <dbReference type="EMBL" id="GAP91345.1"/>
    </source>
</evidence>
<dbReference type="AlphaFoldDB" id="A0A1W2TS56"/>
<evidence type="ECO:0000313" key="3">
    <source>
        <dbReference type="Proteomes" id="UP000054516"/>
    </source>
</evidence>
<feature type="region of interest" description="Disordered" evidence="1">
    <location>
        <begin position="203"/>
        <end position="429"/>
    </location>
</feature>
<accession>A0A1W2TS56</accession>
<proteinExistence type="predicted"/>
<feature type="region of interest" description="Disordered" evidence="1">
    <location>
        <begin position="490"/>
        <end position="520"/>
    </location>
</feature>
<dbReference type="STRING" id="77044.A0A1W2TS56"/>